<gene>
    <name evidence="2" type="ORF">HNQ67_001240</name>
</gene>
<proteinExistence type="predicted"/>
<dbReference type="InterPro" id="IPR025272">
    <property type="entry name" value="SocA_Panacea"/>
</dbReference>
<dbReference type="EMBL" id="JACHFZ010000002">
    <property type="protein sequence ID" value="MBB5291726.1"/>
    <property type="molecule type" value="Genomic_DNA"/>
</dbReference>
<dbReference type="RefSeq" id="WP_183253434.1">
    <property type="nucleotide sequence ID" value="NZ_BAAAFF010000005.1"/>
</dbReference>
<reference evidence="2 3" key="1">
    <citation type="submission" date="2020-08" db="EMBL/GenBank/DDBJ databases">
        <title>Genomic Encyclopedia of Type Strains, Phase IV (KMG-IV): sequencing the most valuable type-strain genomes for metagenomic binning, comparative biology and taxonomic classification.</title>
        <authorList>
            <person name="Goeker M."/>
        </authorList>
    </citation>
    <scope>NUCLEOTIDE SEQUENCE [LARGE SCALE GENOMIC DNA]</scope>
    <source>
        <strain evidence="2 3">DSM 25335</strain>
    </source>
</reference>
<evidence type="ECO:0000313" key="3">
    <source>
        <dbReference type="Proteomes" id="UP000566663"/>
    </source>
</evidence>
<dbReference type="Pfam" id="PF13274">
    <property type="entry name" value="SocA_Panacea"/>
    <property type="match status" value="1"/>
</dbReference>
<name>A0A7W8HXH7_9CAUL</name>
<keyword evidence="3" id="KW-1185">Reference proteome</keyword>
<feature type="domain" description="Antitoxin SocA-like Panacea" evidence="1">
    <location>
        <begin position="23"/>
        <end position="114"/>
    </location>
</feature>
<evidence type="ECO:0000313" key="2">
    <source>
        <dbReference type="EMBL" id="MBB5291726.1"/>
    </source>
</evidence>
<organism evidence="2 3">
    <name type="scientific">Brevundimonas basaltis</name>
    <dbReference type="NCBI Taxonomy" id="472166"/>
    <lineage>
        <taxon>Bacteria</taxon>
        <taxon>Pseudomonadati</taxon>
        <taxon>Pseudomonadota</taxon>
        <taxon>Alphaproteobacteria</taxon>
        <taxon>Caulobacterales</taxon>
        <taxon>Caulobacteraceae</taxon>
        <taxon>Brevundimonas</taxon>
    </lineage>
</organism>
<dbReference type="Proteomes" id="UP000566663">
    <property type="component" value="Unassembled WGS sequence"/>
</dbReference>
<sequence>MPSARDVAQHILERRGGMTAMKLQKLVYYSQAWSIVWDDNVVFPEPIEAWRNGPVVRDLWESTRGQFRVDRVPGGTAGNLSAAQQETVDRVLAAYGDKDAQWLSDLTHMEAPWQEAFARGQSSPISLEIMSEFYSSLGPNEQAAGAA</sequence>
<dbReference type="AlphaFoldDB" id="A0A7W8HXH7"/>
<evidence type="ECO:0000259" key="1">
    <source>
        <dbReference type="Pfam" id="PF13274"/>
    </source>
</evidence>
<protein>
    <submittedName>
        <fullName evidence="2">Putative phage-associated protein</fullName>
    </submittedName>
</protein>
<accession>A0A7W8HXH7</accession>
<comment type="caution">
    <text evidence="2">The sequence shown here is derived from an EMBL/GenBank/DDBJ whole genome shotgun (WGS) entry which is preliminary data.</text>
</comment>